<keyword evidence="2" id="KW-0812">Transmembrane</keyword>
<proteinExistence type="predicted"/>
<dbReference type="Proteomes" id="UP000267019">
    <property type="component" value="Unassembled WGS sequence"/>
</dbReference>
<dbReference type="Gene3D" id="2.40.30.170">
    <property type="match status" value="1"/>
</dbReference>
<feature type="coiled-coil region" evidence="1">
    <location>
        <begin position="228"/>
        <end position="295"/>
    </location>
</feature>
<sequence length="439" mass="47716">MRRLFRIVSFVPEKSRLFVRRLGETLRVWLSRARESSRLRRAAVSVAFVVAVLALSAGAYVLLVGHVQADTPQGFTVEGIVQQREVRLSFLVGGRLAELSVGLGDEVKEGQVLARLDDQDLKTKLERAQAAVAQAEAAVRKAQEGKTLTDAQTAAVLAQVQAKVAQAQAKYNALKSGPRPEEIAMLEAKLAAATTVYEQAVSARDTLAKALEETTKLVQMGKADPATLTELSLKLDEAKAKVAQAEAEKRATEEQLALARKGVRKEELDAAQAQLEEAQAALRQAQAGRDQVKLADADVALAEGKLAEARAAVKEVEDYLAHTVLTAPFDGQVVRKFVEPFEVVGQGMPVLTLADPREKWADFYVPEDRIANVRVGDRVTVWVEGKEVPGSVVAVSGAPQFAVRKATNHLHETDLRSYLVRVKLPADVRAGATARWEVR</sequence>
<dbReference type="AlphaFoldDB" id="A0A660LA99"/>
<dbReference type="SUPFAM" id="SSF111369">
    <property type="entry name" value="HlyD-like secretion proteins"/>
    <property type="match status" value="2"/>
</dbReference>
<keyword evidence="2" id="KW-0472">Membrane</keyword>
<feature type="transmembrane region" description="Helical" evidence="2">
    <location>
        <begin position="42"/>
        <end position="63"/>
    </location>
</feature>
<comment type="caution">
    <text evidence="3">The sequence shown here is derived from an EMBL/GenBank/DDBJ whole genome shotgun (WGS) entry which is preliminary data.</text>
</comment>
<keyword evidence="4" id="KW-1185">Reference proteome</keyword>
<dbReference type="EMBL" id="RBIJ01000001">
    <property type="protein sequence ID" value="RKQ88883.1"/>
    <property type="molecule type" value="Genomic_DNA"/>
</dbReference>
<dbReference type="GO" id="GO:0005886">
    <property type="term" value="C:plasma membrane"/>
    <property type="evidence" value="ECO:0007669"/>
    <property type="project" value="TreeGrafter"/>
</dbReference>
<organism evidence="3 4">
    <name type="scientific">Brockia lithotrophica</name>
    <dbReference type="NCBI Taxonomy" id="933949"/>
    <lineage>
        <taxon>Bacteria</taxon>
        <taxon>Bacillati</taxon>
        <taxon>Bacillota</taxon>
        <taxon>Bacilli</taxon>
        <taxon>Bacillales</taxon>
        <taxon>Bacillales Family X. Incertae Sedis</taxon>
        <taxon>Brockia</taxon>
    </lineage>
</organism>
<keyword evidence="2" id="KW-1133">Transmembrane helix</keyword>
<evidence type="ECO:0000313" key="3">
    <source>
        <dbReference type="EMBL" id="RKQ88883.1"/>
    </source>
</evidence>
<dbReference type="RefSeq" id="WP_170143508.1">
    <property type="nucleotide sequence ID" value="NZ_RBIJ01000001.1"/>
</dbReference>
<dbReference type="PANTHER" id="PTHR30438">
    <property type="entry name" value="36 KDA ANTIGEN-RELATED"/>
    <property type="match status" value="1"/>
</dbReference>
<gene>
    <name evidence="3" type="ORF">C7438_0532</name>
</gene>
<name>A0A660LA99_9BACL</name>
<evidence type="ECO:0000313" key="4">
    <source>
        <dbReference type="Proteomes" id="UP000267019"/>
    </source>
</evidence>
<dbReference type="PANTHER" id="PTHR30438:SF2">
    <property type="entry name" value="MEMBRANE PROTEIN"/>
    <property type="match status" value="1"/>
</dbReference>
<evidence type="ECO:0000256" key="2">
    <source>
        <dbReference type="SAM" id="Phobius"/>
    </source>
</evidence>
<reference evidence="3 4" key="1">
    <citation type="submission" date="2018-10" db="EMBL/GenBank/DDBJ databases">
        <title>Genomic Encyclopedia of Type Strains, Phase IV (KMG-IV): sequencing the most valuable type-strain genomes for metagenomic binning, comparative biology and taxonomic classification.</title>
        <authorList>
            <person name="Goeker M."/>
        </authorList>
    </citation>
    <scope>NUCLEOTIDE SEQUENCE [LARGE SCALE GENOMIC DNA]</scope>
    <source>
        <strain evidence="3 4">DSM 22653</strain>
    </source>
</reference>
<accession>A0A660LA99</accession>
<dbReference type="Gene3D" id="2.40.50.100">
    <property type="match status" value="2"/>
</dbReference>
<protein>
    <submittedName>
        <fullName evidence="3">HlyD family secretion protein</fullName>
    </submittedName>
</protein>
<keyword evidence="1" id="KW-0175">Coiled coil</keyword>
<feature type="coiled-coil region" evidence="1">
    <location>
        <begin position="118"/>
        <end position="177"/>
    </location>
</feature>
<evidence type="ECO:0000256" key="1">
    <source>
        <dbReference type="SAM" id="Coils"/>
    </source>
</evidence>